<name>A0A7V8FZV4_9BURK</name>
<accession>A0A7V8FZV4</accession>
<dbReference type="InterPro" id="IPR005883">
    <property type="entry name" value="PilM"/>
</dbReference>
<evidence type="ECO:0000313" key="2">
    <source>
        <dbReference type="Proteomes" id="UP000462435"/>
    </source>
</evidence>
<proteinExistence type="predicted"/>
<dbReference type="Proteomes" id="UP000462435">
    <property type="component" value="Unassembled WGS sequence"/>
</dbReference>
<dbReference type="AlphaFoldDB" id="A0A7V8FZV4"/>
<evidence type="ECO:0008006" key="3">
    <source>
        <dbReference type="Google" id="ProtNLM"/>
    </source>
</evidence>
<organism evidence="1 2">
    <name type="scientific">Herbaspirillum frisingense</name>
    <dbReference type="NCBI Taxonomy" id="92645"/>
    <lineage>
        <taxon>Bacteria</taxon>
        <taxon>Pseudomonadati</taxon>
        <taxon>Pseudomonadota</taxon>
        <taxon>Betaproteobacteria</taxon>
        <taxon>Burkholderiales</taxon>
        <taxon>Oxalobacteraceae</taxon>
        <taxon>Herbaspirillum</taxon>
    </lineage>
</organism>
<dbReference type="EMBL" id="WNDX01000009">
    <property type="protein sequence ID" value="KAF1047703.1"/>
    <property type="molecule type" value="Genomic_DNA"/>
</dbReference>
<protein>
    <recommendedName>
        <fullName evidence="3">Pilus assembly protein PilM</fullName>
    </recommendedName>
</protein>
<reference evidence="2" key="1">
    <citation type="journal article" date="2020" name="MBio">
        <title>Horizontal gene transfer to a defensive symbiont with a reduced genome amongst a multipartite beetle microbiome.</title>
        <authorList>
            <person name="Waterworth S.C."/>
            <person name="Florez L.V."/>
            <person name="Rees E.R."/>
            <person name="Hertweck C."/>
            <person name="Kaltenpoth M."/>
            <person name="Kwan J.C."/>
        </authorList>
    </citation>
    <scope>NUCLEOTIDE SEQUENCE [LARGE SCALE GENOMIC DNA]</scope>
</reference>
<sequence>MTFIPSLPRWPHARLVSPAQACIGLDIAGDRARLALMRRRRVERLAEQVFGAPVCEAGQIGDFALLAQGCREWLGRLRIEGAAIAMAVPAACITTTRLILPASSGEAQRLAQIRAELAAHGLPPDDIALDYRVLGPAAGSPDDVDILVLSAPVMVVEDRLELAESLGLRVQAMAPEDICLAGFLRGAQPTADAAVLHLGAGGSWLSLPPAERLPLQWQPASGSLPALLGELAPWLQRSSRRLLLTGDHHELPAVAAALSKYADIAAAVAALPAAFADLGTLPADASDRRLPAFHCALALAATGAA</sequence>
<evidence type="ECO:0000313" key="1">
    <source>
        <dbReference type="EMBL" id="KAF1047703.1"/>
    </source>
</evidence>
<dbReference type="Pfam" id="PF11104">
    <property type="entry name" value="PilM_2"/>
    <property type="match status" value="1"/>
</dbReference>
<comment type="caution">
    <text evidence="1">The sequence shown here is derived from an EMBL/GenBank/DDBJ whole genome shotgun (WGS) entry which is preliminary data.</text>
</comment>
<gene>
    <name evidence="1" type="ORF">GAK35_00518</name>
</gene>